<dbReference type="Proteomes" id="UP000031666">
    <property type="component" value="Unassembled WGS sequence"/>
</dbReference>
<reference evidence="1 2" key="1">
    <citation type="submission" date="2015-01" db="EMBL/GenBank/DDBJ databases">
        <title>Vibrio sp. C94 JCM 19241 whole genome shotgun sequence.</title>
        <authorList>
            <person name="Sawabe T."/>
            <person name="Meirelles P."/>
            <person name="Feng G."/>
            <person name="Sayaka M."/>
            <person name="Hattori M."/>
            <person name="Ohkuma M."/>
        </authorList>
    </citation>
    <scope>NUCLEOTIDE SEQUENCE [LARGE SCALE GENOMIC DNA]</scope>
    <source>
        <strain evidence="2">JCM 19241</strain>
    </source>
</reference>
<dbReference type="EMBL" id="BBSC01000006">
    <property type="protein sequence ID" value="GAM76340.1"/>
    <property type="molecule type" value="Genomic_DNA"/>
</dbReference>
<name>A0A0B8Q9K2_9VIBR</name>
<evidence type="ECO:0000313" key="2">
    <source>
        <dbReference type="Proteomes" id="UP000031666"/>
    </source>
</evidence>
<gene>
    <name evidence="1" type="ORF">JCM19241_3877</name>
</gene>
<comment type="caution">
    <text evidence="1">The sequence shown here is derived from an EMBL/GenBank/DDBJ whole genome shotgun (WGS) entry which is preliminary data.</text>
</comment>
<sequence length="52" mass="5874">MKFSRRKFWRSMALVGLFFCIVMLMKNNHASPSNAAQNLSALAQQAELNTLS</sequence>
<accession>A0A0B8Q9K2</accession>
<reference evidence="1 2" key="2">
    <citation type="submission" date="2015-01" db="EMBL/GenBank/DDBJ databases">
        <authorList>
            <consortium name="NBRP consortium"/>
            <person name="Sawabe T."/>
            <person name="Meirelles P."/>
            <person name="Feng G."/>
            <person name="Sayaka M."/>
            <person name="Hattori M."/>
            <person name="Ohkuma M."/>
        </authorList>
    </citation>
    <scope>NUCLEOTIDE SEQUENCE [LARGE SCALE GENOMIC DNA]</scope>
    <source>
        <strain evidence="2">JCM 19241</strain>
    </source>
</reference>
<proteinExistence type="predicted"/>
<organism evidence="1 2">
    <name type="scientific">Vibrio ishigakensis</name>
    <dbReference type="NCBI Taxonomy" id="1481914"/>
    <lineage>
        <taxon>Bacteria</taxon>
        <taxon>Pseudomonadati</taxon>
        <taxon>Pseudomonadota</taxon>
        <taxon>Gammaproteobacteria</taxon>
        <taxon>Vibrionales</taxon>
        <taxon>Vibrionaceae</taxon>
        <taxon>Vibrio</taxon>
    </lineage>
</organism>
<protein>
    <submittedName>
        <fullName evidence="1">Uncharacterized protein</fullName>
    </submittedName>
</protein>
<dbReference type="AlphaFoldDB" id="A0A0B8Q9K2"/>
<evidence type="ECO:0000313" key="1">
    <source>
        <dbReference type="EMBL" id="GAM76340.1"/>
    </source>
</evidence>